<dbReference type="InterPro" id="IPR052058">
    <property type="entry name" value="Alcohol_O-acetyltransferase"/>
</dbReference>
<dbReference type="PANTHER" id="PTHR28037">
    <property type="entry name" value="ALCOHOL O-ACETYLTRANSFERASE 1-RELATED"/>
    <property type="match status" value="1"/>
</dbReference>
<geneLocation type="plasmid" evidence="3 4">
    <name>unnamed1</name>
</geneLocation>
<keyword evidence="3" id="KW-0614">Plasmid</keyword>
<dbReference type="PANTHER" id="PTHR28037:SF1">
    <property type="entry name" value="ALCOHOL O-ACETYLTRANSFERASE 1-RELATED"/>
    <property type="match status" value="1"/>
</dbReference>
<dbReference type="Pfam" id="PF00668">
    <property type="entry name" value="Condensation"/>
    <property type="match status" value="1"/>
</dbReference>
<sequence length="466" mass="48895">MLQSVGVSLLTRRLFLGPGPGVPVGGSAGGVLGGVNPPAFALDSTRVSNEMPTNSMQDLVRPLGTSEYLTHQFSKSHSMNFTLGAEFPVVLTPEQLRVALSAAQERHPLLSAHIDDCPGSGLGFYRSPTAIPIELTVLRQTMNGWTQAASAELSRPIETSSAPLMRAVLIQDTASSMVLLTFDHAIADGMGAVFLLKDLVAALNGRELAPLPVPEQQEKLIAGVSLPPAEDRLGEPSGGDPRMAAPGGKSRATRGIPLPPVQNLELDVERTGRIVERCRIEGTTVHSLLVAVASRVTGTLDGKDFVRVMSPVNHRRLTGAGEGVASYSCAGRTGSQPHDGTPLWEQARAVRAELSPLGSLAGIATAVAAIDEAFPGDVDPDTLAEMVTNGPGNELSITNLGVVDLGPAEQIHPTRVVGPLIASHVEGQEIISVATFAGRMQVCGVSHGIREEFFTELRQGLVDAVS</sequence>
<proteinExistence type="predicted"/>
<dbReference type="InterPro" id="IPR023213">
    <property type="entry name" value="CAT-like_dom_sf"/>
</dbReference>
<organism evidence="3 4">
    <name type="scientific">Streptomyces cadmiisoli</name>
    <dbReference type="NCBI Taxonomy" id="2184053"/>
    <lineage>
        <taxon>Bacteria</taxon>
        <taxon>Bacillati</taxon>
        <taxon>Actinomycetota</taxon>
        <taxon>Actinomycetes</taxon>
        <taxon>Kitasatosporales</taxon>
        <taxon>Streptomycetaceae</taxon>
        <taxon>Streptomyces</taxon>
        <taxon>Streptomyces aurantiacus group</taxon>
    </lineage>
</organism>
<dbReference type="InterPro" id="IPR001242">
    <property type="entry name" value="Condensation_dom"/>
</dbReference>
<name>A0A2Z4JET3_9ACTN</name>
<dbReference type="Gene3D" id="3.30.559.10">
    <property type="entry name" value="Chloramphenicol acetyltransferase-like domain"/>
    <property type="match status" value="1"/>
</dbReference>
<accession>A0A2Z4JET3</accession>
<dbReference type="SUPFAM" id="SSF52777">
    <property type="entry name" value="CoA-dependent acyltransferases"/>
    <property type="match status" value="2"/>
</dbReference>
<evidence type="ECO:0000256" key="1">
    <source>
        <dbReference type="SAM" id="MobiDB-lite"/>
    </source>
</evidence>
<dbReference type="GO" id="GO:0008610">
    <property type="term" value="P:lipid biosynthetic process"/>
    <property type="evidence" value="ECO:0007669"/>
    <property type="project" value="UniProtKB-ARBA"/>
</dbReference>
<gene>
    <name evidence="3" type="ORF">DN051_43590</name>
</gene>
<feature type="domain" description="Condensation" evidence="2">
    <location>
        <begin position="68"/>
        <end position="213"/>
    </location>
</feature>
<reference evidence="4" key="1">
    <citation type="submission" date="2018-06" db="EMBL/GenBank/DDBJ databases">
        <authorList>
            <person name="Li K."/>
        </authorList>
    </citation>
    <scope>NUCLEOTIDE SEQUENCE [LARGE SCALE GENOMIC DNA]</scope>
    <source>
        <strain evidence="4">ZFG47</strain>
        <plasmid evidence="4">unnamed1</plasmid>
    </source>
</reference>
<dbReference type="Proteomes" id="UP000249616">
    <property type="component" value="Plasmid unnamed1"/>
</dbReference>
<evidence type="ECO:0000259" key="2">
    <source>
        <dbReference type="Pfam" id="PF00668"/>
    </source>
</evidence>
<dbReference type="EMBL" id="CP030074">
    <property type="protein sequence ID" value="AWW43440.1"/>
    <property type="molecule type" value="Genomic_DNA"/>
</dbReference>
<keyword evidence="4" id="KW-1185">Reference proteome</keyword>
<protein>
    <recommendedName>
        <fullName evidence="2">Condensation domain-containing protein</fullName>
    </recommendedName>
</protein>
<dbReference type="AlphaFoldDB" id="A0A2Z4JET3"/>
<evidence type="ECO:0000313" key="3">
    <source>
        <dbReference type="EMBL" id="AWW43440.1"/>
    </source>
</evidence>
<feature type="region of interest" description="Disordered" evidence="1">
    <location>
        <begin position="225"/>
        <end position="258"/>
    </location>
</feature>
<dbReference type="KEGG" id="scad:DN051_43590"/>
<evidence type="ECO:0000313" key="4">
    <source>
        <dbReference type="Proteomes" id="UP000249616"/>
    </source>
</evidence>
<dbReference type="GO" id="GO:0003824">
    <property type="term" value="F:catalytic activity"/>
    <property type="evidence" value="ECO:0007669"/>
    <property type="project" value="InterPro"/>
</dbReference>
<dbReference type="Gene3D" id="3.30.559.30">
    <property type="entry name" value="Nonribosomal peptide synthetase, condensation domain"/>
    <property type="match status" value="1"/>
</dbReference>